<dbReference type="GO" id="GO:0009055">
    <property type="term" value="F:electron transfer activity"/>
    <property type="evidence" value="ECO:0007669"/>
    <property type="project" value="InterPro"/>
</dbReference>
<dbReference type="Gene3D" id="1.10.760.10">
    <property type="entry name" value="Cytochrome c-like domain"/>
    <property type="match status" value="1"/>
</dbReference>
<evidence type="ECO:0000256" key="4">
    <source>
        <dbReference type="PROSITE-ProRule" id="PRU00433"/>
    </source>
</evidence>
<keyword evidence="1 4" id="KW-0349">Heme</keyword>
<dbReference type="Proteomes" id="UP000198717">
    <property type="component" value="Unassembled WGS sequence"/>
</dbReference>
<dbReference type="EMBL" id="FNAJ01000018">
    <property type="protein sequence ID" value="SDF04679.1"/>
    <property type="molecule type" value="Genomic_DNA"/>
</dbReference>
<evidence type="ECO:0000313" key="10">
    <source>
        <dbReference type="Proteomes" id="UP000321224"/>
    </source>
</evidence>
<evidence type="ECO:0000256" key="3">
    <source>
        <dbReference type="ARBA" id="ARBA00023004"/>
    </source>
</evidence>
<keyword evidence="2 4" id="KW-0479">Metal-binding</keyword>
<dbReference type="PROSITE" id="PS51007">
    <property type="entry name" value="CYTC"/>
    <property type="match status" value="1"/>
</dbReference>
<dbReference type="EMBL" id="BJVY01000018">
    <property type="protein sequence ID" value="GEL71740.1"/>
    <property type="molecule type" value="Genomic_DNA"/>
</dbReference>
<keyword evidence="9" id="KW-1185">Reference proteome</keyword>
<evidence type="ECO:0000256" key="1">
    <source>
        <dbReference type="ARBA" id="ARBA00022617"/>
    </source>
</evidence>
<evidence type="ECO:0000313" key="8">
    <source>
        <dbReference type="EMBL" id="SDF04679.1"/>
    </source>
</evidence>
<dbReference type="InterPro" id="IPR009056">
    <property type="entry name" value="Cyt_c-like_dom"/>
</dbReference>
<proteinExistence type="predicted"/>
<dbReference type="Pfam" id="PF13442">
    <property type="entry name" value="Cytochrome_CBB3"/>
    <property type="match status" value="1"/>
</dbReference>
<accession>A0A511HDX2</accession>
<evidence type="ECO:0000259" key="6">
    <source>
        <dbReference type="PROSITE" id="PS51007"/>
    </source>
</evidence>
<dbReference type="Proteomes" id="UP000321224">
    <property type="component" value="Unassembled WGS sequence"/>
</dbReference>
<dbReference type="InterPro" id="IPR036909">
    <property type="entry name" value="Cyt_c-like_dom_sf"/>
</dbReference>
<dbReference type="PROSITE" id="PS51257">
    <property type="entry name" value="PROKAR_LIPOPROTEIN"/>
    <property type="match status" value="1"/>
</dbReference>
<evidence type="ECO:0000313" key="9">
    <source>
        <dbReference type="Proteomes" id="UP000198717"/>
    </source>
</evidence>
<organism evidence="7 10">
    <name type="scientific">Myxococcus virescens</name>
    <dbReference type="NCBI Taxonomy" id="83456"/>
    <lineage>
        <taxon>Bacteria</taxon>
        <taxon>Pseudomonadati</taxon>
        <taxon>Myxococcota</taxon>
        <taxon>Myxococcia</taxon>
        <taxon>Myxococcales</taxon>
        <taxon>Cystobacterineae</taxon>
        <taxon>Myxococcaceae</taxon>
        <taxon>Myxococcus</taxon>
    </lineage>
</organism>
<reference evidence="7 10" key="2">
    <citation type="submission" date="2019-07" db="EMBL/GenBank/DDBJ databases">
        <title>Whole genome shotgun sequence of Myxococcus virescens NBRC 100334.</title>
        <authorList>
            <person name="Hosoyama A."/>
            <person name="Uohara A."/>
            <person name="Ohji S."/>
            <person name="Ichikawa N."/>
        </authorList>
    </citation>
    <scope>NUCLEOTIDE SEQUENCE [LARGE SCALE GENOMIC DNA]</scope>
    <source>
        <strain evidence="7 10">NBRC 100334</strain>
    </source>
</reference>
<evidence type="ECO:0000313" key="7">
    <source>
        <dbReference type="EMBL" id="GEL71740.1"/>
    </source>
</evidence>
<feature type="domain" description="Cytochrome c" evidence="6">
    <location>
        <begin position="87"/>
        <end position="199"/>
    </location>
</feature>
<dbReference type="SUPFAM" id="SSF46626">
    <property type="entry name" value="Cytochrome c"/>
    <property type="match status" value="1"/>
</dbReference>
<protein>
    <submittedName>
        <fullName evidence="8">Cytochrome C oxidase, cbb3-type, subunit III</fullName>
    </submittedName>
</protein>
<sequence length="226" mass="24574">MRVRLAQVAFGLTVVAGCEDLDPMRVQARDGAFVANPYFADARAMRPRVPGTVAREWYFQEAAYARRGSPDGGWVEVARLPVPFTRDTLREGRAHFETWCAPCHGLLGDGQSIVAQNMGERPPPSLYGEAHSHPEHGGEGPVDAGEGARPVPPGWEALPHPPGFYYSVITGGYGLMPSYADALTPEARWKVVAWLRVLAYSQRAPLSAAPEDARDELMRAPVEGAP</sequence>
<comment type="caution">
    <text evidence="7">The sequence shown here is derived from an EMBL/GenBank/DDBJ whole genome shotgun (WGS) entry which is preliminary data.</text>
</comment>
<gene>
    <name evidence="7" type="ORF">MVI01_35240</name>
    <name evidence="8" type="ORF">SAMN04488504_11875</name>
</gene>
<dbReference type="PANTHER" id="PTHR40394">
    <property type="entry name" value="LIPOPROTEIN-RELATED"/>
    <property type="match status" value="1"/>
</dbReference>
<dbReference type="AlphaFoldDB" id="A0A511HDX2"/>
<dbReference type="RefSeq" id="WP_090494503.1">
    <property type="nucleotide sequence ID" value="NZ_BJVY01000018.1"/>
</dbReference>
<evidence type="ECO:0000256" key="2">
    <source>
        <dbReference type="ARBA" id="ARBA00022723"/>
    </source>
</evidence>
<keyword evidence="3 4" id="KW-0408">Iron</keyword>
<evidence type="ECO:0000256" key="5">
    <source>
        <dbReference type="SAM" id="MobiDB-lite"/>
    </source>
</evidence>
<feature type="region of interest" description="Disordered" evidence="5">
    <location>
        <begin position="118"/>
        <end position="147"/>
    </location>
</feature>
<reference evidence="8 9" key="1">
    <citation type="submission" date="2016-10" db="EMBL/GenBank/DDBJ databases">
        <authorList>
            <person name="Varghese N."/>
            <person name="Submissions S."/>
        </authorList>
    </citation>
    <scope>NUCLEOTIDE SEQUENCE [LARGE SCALE GENOMIC DNA]</scope>
    <source>
        <strain evidence="8 9">DSM 2260</strain>
    </source>
</reference>
<dbReference type="PANTHER" id="PTHR40394:SF2">
    <property type="entry name" value="QUINOL:CYTOCHROME C OXIDOREDUCTASE MEMBRANE PROTEIN"/>
    <property type="match status" value="1"/>
</dbReference>
<dbReference type="GO" id="GO:0046872">
    <property type="term" value="F:metal ion binding"/>
    <property type="evidence" value="ECO:0007669"/>
    <property type="project" value="UniProtKB-KW"/>
</dbReference>
<dbReference type="GO" id="GO:0020037">
    <property type="term" value="F:heme binding"/>
    <property type="evidence" value="ECO:0007669"/>
    <property type="project" value="InterPro"/>
</dbReference>
<name>A0A511HDX2_9BACT</name>